<name>A0ABQ2AB42_9BACT</name>
<gene>
    <name evidence="2" type="ORF">GCM10011495_32960</name>
</gene>
<evidence type="ECO:0000256" key="1">
    <source>
        <dbReference type="SAM" id="Phobius"/>
    </source>
</evidence>
<feature type="transmembrane region" description="Helical" evidence="1">
    <location>
        <begin position="12"/>
        <end position="33"/>
    </location>
</feature>
<evidence type="ECO:0000313" key="2">
    <source>
        <dbReference type="EMBL" id="GGH89412.1"/>
    </source>
</evidence>
<accession>A0ABQ2AB42</accession>
<dbReference type="EMBL" id="BMGY01000040">
    <property type="protein sequence ID" value="GGH89412.1"/>
    <property type="molecule type" value="Genomic_DNA"/>
</dbReference>
<organism evidence="2 3">
    <name type="scientific">Hymenobacter frigidus</name>
    <dbReference type="NCBI Taxonomy" id="1524095"/>
    <lineage>
        <taxon>Bacteria</taxon>
        <taxon>Pseudomonadati</taxon>
        <taxon>Bacteroidota</taxon>
        <taxon>Cytophagia</taxon>
        <taxon>Cytophagales</taxon>
        <taxon>Hymenobacteraceae</taxon>
        <taxon>Hymenobacter</taxon>
    </lineage>
</organism>
<dbReference type="Proteomes" id="UP000637774">
    <property type="component" value="Unassembled WGS sequence"/>
</dbReference>
<keyword evidence="3" id="KW-1185">Reference proteome</keyword>
<evidence type="ECO:0000313" key="3">
    <source>
        <dbReference type="Proteomes" id="UP000637774"/>
    </source>
</evidence>
<proteinExistence type="predicted"/>
<keyword evidence="1" id="KW-0812">Transmembrane</keyword>
<keyword evidence="1" id="KW-1133">Transmembrane helix</keyword>
<keyword evidence="1" id="KW-0472">Membrane</keyword>
<dbReference type="RefSeq" id="WP_229749076.1">
    <property type="nucleotide sequence ID" value="NZ_BMGY01000040.1"/>
</dbReference>
<protein>
    <submittedName>
        <fullName evidence="2">Uncharacterized protein</fullName>
    </submittedName>
</protein>
<sequence>MNFLRESLSLKWVGLFLLLGTGIGLLNYASSGFDGAQENFRRMGIDAYVLVQGYNHGLPVVTRTANTVTRGPLLLAMPLPAGAFLRSGDQVIKAAGASHMRIVRDSNHVRITTEWAFVDPPGSPLVKRTRTKH</sequence>
<comment type="caution">
    <text evidence="2">The sequence shown here is derived from an EMBL/GenBank/DDBJ whole genome shotgun (WGS) entry which is preliminary data.</text>
</comment>
<reference evidence="3" key="1">
    <citation type="journal article" date="2019" name="Int. J. Syst. Evol. Microbiol.">
        <title>The Global Catalogue of Microorganisms (GCM) 10K type strain sequencing project: providing services to taxonomists for standard genome sequencing and annotation.</title>
        <authorList>
            <consortium name="The Broad Institute Genomics Platform"/>
            <consortium name="The Broad Institute Genome Sequencing Center for Infectious Disease"/>
            <person name="Wu L."/>
            <person name="Ma J."/>
        </authorList>
    </citation>
    <scope>NUCLEOTIDE SEQUENCE [LARGE SCALE GENOMIC DNA]</scope>
    <source>
        <strain evidence="3">CGMCC 1.14966</strain>
    </source>
</reference>